<comment type="caution">
    <text evidence="1">The sequence shown here is derived from an EMBL/GenBank/DDBJ whole genome shotgun (WGS) entry which is preliminary data.</text>
</comment>
<organism evidence="1 2">
    <name type="scientific">Alicyclobacillus fodiniaquatilis</name>
    <dbReference type="NCBI Taxonomy" id="1661150"/>
    <lineage>
        <taxon>Bacteria</taxon>
        <taxon>Bacillati</taxon>
        <taxon>Bacillota</taxon>
        <taxon>Bacilli</taxon>
        <taxon>Bacillales</taxon>
        <taxon>Alicyclobacillaceae</taxon>
        <taxon>Alicyclobacillus</taxon>
    </lineage>
</organism>
<keyword evidence="2" id="KW-1185">Reference proteome</keyword>
<proteinExistence type="predicted"/>
<gene>
    <name evidence="1" type="ORF">ACFSB2_03270</name>
</gene>
<reference evidence="2" key="1">
    <citation type="journal article" date="2019" name="Int. J. Syst. Evol. Microbiol.">
        <title>The Global Catalogue of Microorganisms (GCM) 10K type strain sequencing project: providing services to taxonomists for standard genome sequencing and annotation.</title>
        <authorList>
            <consortium name="The Broad Institute Genomics Platform"/>
            <consortium name="The Broad Institute Genome Sequencing Center for Infectious Disease"/>
            <person name="Wu L."/>
            <person name="Ma J."/>
        </authorList>
    </citation>
    <scope>NUCLEOTIDE SEQUENCE [LARGE SCALE GENOMIC DNA]</scope>
    <source>
        <strain evidence="2">CGMCC 1.12286</strain>
    </source>
</reference>
<dbReference type="RefSeq" id="WP_377941225.1">
    <property type="nucleotide sequence ID" value="NZ_JBHUCX010000013.1"/>
</dbReference>
<evidence type="ECO:0000313" key="1">
    <source>
        <dbReference type="EMBL" id="MFD1673728.1"/>
    </source>
</evidence>
<evidence type="ECO:0000313" key="2">
    <source>
        <dbReference type="Proteomes" id="UP001597079"/>
    </source>
</evidence>
<accession>A0ABW4JDI4</accession>
<sequence>MKHLVRMGRTLIAYCMGNPVALAIAQFQQTLEKIRYSGSEIWTMSDEAGIVQKDNRWYVWVKKYINNDKIEGKIYENSSVLDVFDTLNFVMPWLEAAERMRIVRQMRHVNCFE</sequence>
<protein>
    <submittedName>
        <fullName evidence="1">Uncharacterized protein</fullName>
    </submittedName>
</protein>
<name>A0ABW4JDI4_9BACL</name>
<dbReference type="EMBL" id="JBHUCX010000013">
    <property type="protein sequence ID" value="MFD1673728.1"/>
    <property type="molecule type" value="Genomic_DNA"/>
</dbReference>
<dbReference type="Proteomes" id="UP001597079">
    <property type="component" value="Unassembled WGS sequence"/>
</dbReference>